<dbReference type="PROSITE" id="PS50977">
    <property type="entry name" value="HTH_TETR_2"/>
    <property type="match status" value="1"/>
</dbReference>
<dbReference type="RefSeq" id="WP_337309855.1">
    <property type="nucleotide sequence ID" value="NZ_JAEKNS010000047.1"/>
</dbReference>
<keyword evidence="1 2" id="KW-0238">DNA-binding</keyword>
<evidence type="ECO:0000313" key="5">
    <source>
        <dbReference type="EMBL" id="PZR79050.1"/>
    </source>
</evidence>
<dbReference type="InterPro" id="IPR036271">
    <property type="entry name" value="Tet_transcr_reg_TetR-rel_C_sf"/>
</dbReference>
<dbReference type="Proteomes" id="UP000248724">
    <property type="component" value="Unassembled WGS sequence"/>
</dbReference>
<reference evidence="4 7" key="3">
    <citation type="submission" date="2020-10" db="EMBL/GenBank/DDBJ databases">
        <title>Ca. Dormibacterota MAGs.</title>
        <authorList>
            <person name="Montgomery K."/>
        </authorList>
    </citation>
    <scope>NUCLEOTIDE SEQUENCE [LARGE SCALE GENOMIC DNA]</scope>
    <source>
        <strain evidence="4">SC8812_S17_18</strain>
    </source>
</reference>
<evidence type="ECO:0000259" key="3">
    <source>
        <dbReference type="PROSITE" id="PS50977"/>
    </source>
</evidence>
<dbReference type="InterPro" id="IPR009057">
    <property type="entry name" value="Homeodomain-like_sf"/>
</dbReference>
<dbReference type="GO" id="GO:0000976">
    <property type="term" value="F:transcription cis-regulatory region binding"/>
    <property type="evidence" value="ECO:0007669"/>
    <property type="project" value="TreeGrafter"/>
</dbReference>
<evidence type="ECO:0000256" key="1">
    <source>
        <dbReference type="ARBA" id="ARBA00023125"/>
    </source>
</evidence>
<proteinExistence type="predicted"/>
<accession>A0A2W5Z1M6</accession>
<dbReference type="InterPro" id="IPR001647">
    <property type="entry name" value="HTH_TetR"/>
</dbReference>
<dbReference type="EMBL" id="JAEKNS010000047">
    <property type="protein sequence ID" value="MBJ7594014.1"/>
    <property type="molecule type" value="Genomic_DNA"/>
</dbReference>
<dbReference type="Proteomes" id="UP000606991">
    <property type="component" value="Unassembled WGS sequence"/>
</dbReference>
<reference evidence="5 6" key="1">
    <citation type="journal article" date="2017" name="Nature">
        <title>Atmospheric trace gases support primary production in Antarctic desert surface soil.</title>
        <authorList>
            <person name="Ji M."/>
            <person name="Greening C."/>
            <person name="Vanwonterghem I."/>
            <person name="Carere C.R."/>
            <person name="Bay S.K."/>
            <person name="Steen J.A."/>
            <person name="Montgomery K."/>
            <person name="Lines T."/>
            <person name="Beardall J."/>
            <person name="van Dorst J."/>
            <person name="Snape I."/>
            <person name="Stott M.B."/>
            <person name="Hugenholtz P."/>
            <person name="Ferrari B.C."/>
        </authorList>
    </citation>
    <scope>NUCLEOTIDE SEQUENCE [LARGE SCALE GENOMIC DNA]</scope>
    <source>
        <strain evidence="5">RRmetagenome_bin12</strain>
    </source>
</reference>
<reference evidence="5" key="2">
    <citation type="submission" date="2018-05" db="EMBL/GenBank/DDBJ databases">
        <authorList>
            <person name="Ferrari B."/>
        </authorList>
    </citation>
    <scope>NUCLEOTIDE SEQUENCE</scope>
    <source>
        <strain evidence="5">RRmetagenome_bin12</strain>
    </source>
</reference>
<dbReference type="SUPFAM" id="SSF46689">
    <property type="entry name" value="Homeodomain-like"/>
    <property type="match status" value="1"/>
</dbReference>
<evidence type="ECO:0000313" key="4">
    <source>
        <dbReference type="EMBL" id="MBJ7594014.1"/>
    </source>
</evidence>
<evidence type="ECO:0000256" key="2">
    <source>
        <dbReference type="PROSITE-ProRule" id="PRU00335"/>
    </source>
</evidence>
<accession>A0A934JVL9</accession>
<comment type="caution">
    <text evidence="5">The sequence shown here is derived from an EMBL/GenBank/DDBJ whole genome shotgun (WGS) entry which is preliminary data.</text>
</comment>
<feature type="domain" description="HTH tetR-type" evidence="3">
    <location>
        <begin position="15"/>
        <end position="75"/>
    </location>
</feature>
<dbReference type="AlphaFoldDB" id="A0A2W5Z1M6"/>
<dbReference type="PANTHER" id="PTHR30055">
    <property type="entry name" value="HTH-TYPE TRANSCRIPTIONAL REGULATOR RUTR"/>
    <property type="match status" value="1"/>
</dbReference>
<dbReference type="SUPFAM" id="SSF48498">
    <property type="entry name" value="Tetracyclin repressor-like, C-terminal domain"/>
    <property type="match status" value="1"/>
</dbReference>
<organism evidence="5 6">
    <name type="scientific">Candidatus Aeolococcus gillhamiae</name>
    <dbReference type="NCBI Taxonomy" id="3127015"/>
    <lineage>
        <taxon>Bacteria</taxon>
        <taxon>Bacillati</taxon>
        <taxon>Candidatus Dormiibacterota</taxon>
        <taxon>Candidatus Dormibacteria</taxon>
        <taxon>Candidatus Aeolococcales</taxon>
        <taxon>Candidatus Aeolococcaceae</taxon>
        <taxon>Candidatus Aeolococcus</taxon>
    </lineage>
</organism>
<dbReference type="Gene3D" id="1.10.357.10">
    <property type="entry name" value="Tetracycline Repressor, domain 2"/>
    <property type="match status" value="1"/>
</dbReference>
<gene>
    <name evidence="5" type="ORF">DLM65_11575</name>
    <name evidence="4" type="ORF">JF886_03990</name>
</gene>
<protein>
    <submittedName>
        <fullName evidence="5">TetR/AcrR family transcriptional regulator</fullName>
    </submittedName>
</protein>
<dbReference type="EMBL" id="QHBU01000227">
    <property type="protein sequence ID" value="PZR79050.1"/>
    <property type="molecule type" value="Genomic_DNA"/>
</dbReference>
<name>A0A2W5Z1M6_9BACT</name>
<sequence length="201" mass="22755">MSVTLTRDRRAERYAATRREILDAAWELVRAEGLAALAMRNLGARVGMRAQSLYVYFPSKYAIYDAMFGESNVELLRHITALPPTADPVEGMRLRSKTFLDFCVEDPVRYQLLFQRTIPGFEPSPETYEPALRLLEESRAALRACGITSARAFDAWIALTAGLAAQQNSNEPGGDRWVRLAAELSDMYFEHYRPATSRRET</sequence>
<dbReference type="GO" id="GO:0003700">
    <property type="term" value="F:DNA-binding transcription factor activity"/>
    <property type="evidence" value="ECO:0007669"/>
    <property type="project" value="TreeGrafter"/>
</dbReference>
<dbReference type="PANTHER" id="PTHR30055:SF223">
    <property type="entry name" value="HTH-TYPE TRANSCRIPTIONAL REGULATOR UIDR"/>
    <property type="match status" value="1"/>
</dbReference>
<evidence type="ECO:0000313" key="7">
    <source>
        <dbReference type="Proteomes" id="UP000606991"/>
    </source>
</evidence>
<dbReference type="Pfam" id="PF00440">
    <property type="entry name" value="TetR_N"/>
    <property type="match status" value="1"/>
</dbReference>
<evidence type="ECO:0000313" key="6">
    <source>
        <dbReference type="Proteomes" id="UP000248724"/>
    </source>
</evidence>
<dbReference type="InterPro" id="IPR050109">
    <property type="entry name" value="HTH-type_TetR-like_transc_reg"/>
</dbReference>
<feature type="DNA-binding region" description="H-T-H motif" evidence="2">
    <location>
        <begin position="38"/>
        <end position="57"/>
    </location>
</feature>